<feature type="chain" id="PRO_5027646827" description="RING-type domain-containing protein" evidence="5">
    <location>
        <begin position="25"/>
        <end position="345"/>
    </location>
</feature>
<feature type="domain" description="RING-type" evidence="6">
    <location>
        <begin position="238"/>
        <end position="287"/>
    </location>
</feature>
<evidence type="ECO:0000256" key="2">
    <source>
        <dbReference type="ARBA" id="ARBA00022771"/>
    </source>
</evidence>
<dbReference type="InterPro" id="IPR001841">
    <property type="entry name" value="Znf_RING"/>
</dbReference>
<keyword evidence="5" id="KW-0732">Signal</keyword>
<comment type="caution">
    <text evidence="7">The sequence shown here is derived from an EMBL/GenBank/DDBJ whole genome shotgun (WGS) entry which is preliminary data.</text>
</comment>
<dbReference type="PANTHER" id="PTHR45969:SF69">
    <property type="entry name" value="FINGER DOMAIN PROTEIN, PUTATIVE (AFU_ORTHOLOGUE AFUA_3G12190)-RELATED"/>
    <property type="match status" value="1"/>
</dbReference>
<dbReference type="AlphaFoldDB" id="A0A6V7VPV7"/>
<feature type="domain" description="RING-type" evidence="6">
    <location>
        <begin position="123"/>
        <end position="177"/>
    </location>
</feature>
<keyword evidence="2 4" id="KW-0863">Zinc-finger</keyword>
<evidence type="ECO:0000313" key="8">
    <source>
        <dbReference type="Proteomes" id="UP000580250"/>
    </source>
</evidence>
<dbReference type="InterPro" id="IPR013083">
    <property type="entry name" value="Znf_RING/FYVE/PHD"/>
</dbReference>
<feature type="signal peptide" evidence="5">
    <location>
        <begin position="1"/>
        <end position="24"/>
    </location>
</feature>
<organism evidence="7 8">
    <name type="scientific">Meloidogyne enterolobii</name>
    <name type="common">Root-knot nematode worm</name>
    <name type="synonym">Meloidogyne mayaguensis</name>
    <dbReference type="NCBI Taxonomy" id="390850"/>
    <lineage>
        <taxon>Eukaryota</taxon>
        <taxon>Metazoa</taxon>
        <taxon>Ecdysozoa</taxon>
        <taxon>Nematoda</taxon>
        <taxon>Chromadorea</taxon>
        <taxon>Rhabditida</taxon>
        <taxon>Tylenchina</taxon>
        <taxon>Tylenchomorpha</taxon>
        <taxon>Tylenchoidea</taxon>
        <taxon>Meloidogynidae</taxon>
        <taxon>Meloidogyninae</taxon>
        <taxon>Meloidogyne</taxon>
    </lineage>
</organism>
<reference evidence="7 8" key="1">
    <citation type="submission" date="2020-08" db="EMBL/GenBank/DDBJ databases">
        <authorList>
            <person name="Koutsovoulos G."/>
            <person name="Danchin GJ E."/>
        </authorList>
    </citation>
    <scope>NUCLEOTIDE SEQUENCE [LARGE SCALE GENOMIC DNA]</scope>
</reference>
<dbReference type="Pfam" id="PF13445">
    <property type="entry name" value="zf-RING_UBOX"/>
    <property type="match status" value="2"/>
</dbReference>
<dbReference type="PANTHER" id="PTHR45969">
    <property type="entry name" value="RING ZINC FINGER PROTEIN-RELATED"/>
    <property type="match status" value="1"/>
</dbReference>
<evidence type="ECO:0000313" key="7">
    <source>
        <dbReference type="EMBL" id="CAD2176468.1"/>
    </source>
</evidence>
<dbReference type="EMBL" id="CAJEWN010000277">
    <property type="protein sequence ID" value="CAD2176468.1"/>
    <property type="molecule type" value="Genomic_DNA"/>
</dbReference>
<protein>
    <recommendedName>
        <fullName evidence="6">RING-type domain-containing protein</fullName>
    </recommendedName>
</protein>
<evidence type="ECO:0000256" key="1">
    <source>
        <dbReference type="ARBA" id="ARBA00022723"/>
    </source>
</evidence>
<dbReference type="InterPro" id="IPR027370">
    <property type="entry name" value="Znf-RING_euk"/>
</dbReference>
<dbReference type="SMART" id="SM00184">
    <property type="entry name" value="RING"/>
    <property type="match status" value="2"/>
</dbReference>
<dbReference type="PROSITE" id="PS50089">
    <property type="entry name" value="ZF_RING_2"/>
    <property type="match status" value="2"/>
</dbReference>
<name>A0A6V7VPV7_MELEN</name>
<evidence type="ECO:0000256" key="5">
    <source>
        <dbReference type="SAM" id="SignalP"/>
    </source>
</evidence>
<keyword evidence="3" id="KW-0862">Zinc</keyword>
<sequence>MFIIFKLILLILFILKFATFYLDATENVDKLNIFLQEILLIEGKTKEIQKEMKEMDNSIDKVIEHVSEYIISCKGLKYVKIKDQEEINESKILARKKLAKLIAQSVPNYRVNLNQISNKNDECPICLEDFFKKDKTTPVIVMIGCEHVFHEECLLINVKCFGDNIKENQHFTCPACRMLIKKPKILKKENFLEKNEQVKGQSFEISIEPNLGEIANRLMITHRRITLQSILKIFNKKCPQCNELLENVTKPITKLYCGHVFHIKCLNEWIGGIKKGETRYLKCPIKECQAPIMCRELGVKMRNMRMIIVICITDHDRFLMNFRLLNVHIYDFKVNLVNLYFRERV</sequence>
<proteinExistence type="predicted"/>
<gene>
    <name evidence="7" type="ORF">MENT_LOCUS28280</name>
</gene>
<accession>A0A6V7VPV7</accession>
<dbReference type="SUPFAM" id="SSF57850">
    <property type="entry name" value="RING/U-box"/>
    <property type="match status" value="2"/>
</dbReference>
<dbReference type="OrthoDB" id="8062037at2759"/>
<dbReference type="GO" id="GO:0016567">
    <property type="term" value="P:protein ubiquitination"/>
    <property type="evidence" value="ECO:0007669"/>
    <property type="project" value="TreeGrafter"/>
</dbReference>
<keyword evidence="1" id="KW-0479">Metal-binding</keyword>
<dbReference type="Proteomes" id="UP000580250">
    <property type="component" value="Unassembled WGS sequence"/>
</dbReference>
<evidence type="ECO:0000256" key="4">
    <source>
        <dbReference type="PROSITE-ProRule" id="PRU00175"/>
    </source>
</evidence>
<dbReference type="Gene3D" id="3.30.40.10">
    <property type="entry name" value="Zinc/RING finger domain, C3HC4 (zinc finger)"/>
    <property type="match status" value="2"/>
</dbReference>
<dbReference type="GO" id="GO:0061630">
    <property type="term" value="F:ubiquitin protein ligase activity"/>
    <property type="evidence" value="ECO:0007669"/>
    <property type="project" value="TreeGrafter"/>
</dbReference>
<evidence type="ECO:0000256" key="3">
    <source>
        <dbReference type="ARBA" id="ARBA00022833"/>
    </source>
</evidence>
<dbReference type="GO" id="GO:0008270">
    <property type="term" value="F:zinc ion binding"/>
    <property type="evidence" value="ECO:0007669"/>
    <property type="project" value="UniProtKB-KW"/>
</dbReference>
<evidence type="ECO:0000259" key="6">
    <source>
        <dbReference type="PROSITE" id="PS50089"/>
    </source>
</evidence>